<dbReference type="SUPFAM" id="SSF53720">
    <property type="entry name" value="ALDH-like"/>
    <property type="match status" value="1"/>
</dbReference>
<dbReference type="Gene3D" id="3.40.309.10">
    <property type="entry name" value="Aldehyde Dehydrogenase, Chain A, domain 2"/>
    <property type="match status" value="1"/>
</dbReference>
<dbReference type="eggNOG" id="COG1012">
    <property type="taxonomic scope" value="Bacteria"/>
</dbReference>
<dbReference type="EC" id="1.2.1.-" evidence="3"/>
<dbReference type="Gene3D" id="3.40.605.10">
    <property type="entry name" value="Aldehyde Dehydrogenase, Chain A, domain 1"/>
    <property type="match status" value="1"/>
</dbReference>
<dbReference type="OrthoDB" id="9804734at2"/>
<dbReference type="GO" id="GO:0016620">
    <property type="term" value="F:oxidoreductase activity, acting on the aldehyde or oxo group of donors, NAD or NADP as acceptor"/>
    <property type="evidence" value="ECO:0007669"/>
    <property type="project" value="InterPro"/>
</dbReference>
<dbReference type="InterPro" id="IPR015590">
    <property type="entry name" value="Aldehyde_DH_dom"/>
</dbReference>
<dbReference type="AlphaFoldDB" id="E6MIX4"/>
<dbReference type="NCBIfam" id="NF011927">
    <property type="entry name" value="PRK15398.1"/>
    <property type="match status" value="1"/>
</dbReference>
<dbReference type="RefSeq" id="WP_006599381.1">
    <property type="nucleotide sequence ID" value="NZ_GL622359.1"/>
</dbReference>
<dbReference type="EMBL" id="AEQN01000024">
    <property type="protein sequence ID" value="EFV00999.1"/>
    <property type="molecule type" value="Genomic_DNA"/>
</dbReference>
<organism evidence="3 4">
    <name type="scientific">Pseudoramibacter alactolyticus ATCC 23263</name>
    <dbReference type="NCBI Taxonomy" id="887929"/>
    <lineage>
        <taxon>Bacteria</taxon>
        <taxon>Bacillati</taxon>
        <taxon>Bacillota</taxon>
        <taxon>Clostridia</taxon>
        <taxon>Eubacteriales</taxon>
        <taxon>Eubacteriaceae</taxon>
        <taxon>Pseudoramibacter</taxon>
    </lineage>
</organism>
<evidence type="ECO:0000313" key="3">
    <source>
        <dbReference type="EMBL" id="EFV00999.1"/>
    </source>
</evidence>
<dbReference type="PANTHER" id="PTHR11699">
    <property type="entry name" value="ALDEHYDE DEHYDROGENASE-RELATED"/>
    <property type="match status" value="1"/>
</dbReference>
<proteinExistence type="predicted"/>
<comment type="caution">
    <text evidence="3">The sequence shown here is derived from an EMBL/GenBank/DDBJ whole genome shotgun (WGS) entry which is preliminary data.</text>
</comment>
<evidence type="ECO:0000313" key="4">
    <source>
        <dbReference type="Proteomes" id="UP000004754"/>
    </source>
</evidence>
<evidence type="ECO:0000259" key="2">
    <source>
        <dbReference type="Pfam" id="PF00171"/>
    </source>
</evidence>
<dbReference type="InterPro" id="IPR016162">
    <property type="entry name" value="Ald_DH_N"/>
</dbReference>
<dbReference type="STRING" id="887929.HMP0721_1959"/>
<reference evidence="3 4" key="1">
    <citation type="submission" date="2010-12" db="EMBL/GenBank/DDBJ databases">
        <authorList>
            <person name="Muzny D."/>
            <person name="Qin X."/>
            <person name="Deng J."/>
            <person name="Jiang H."/>
            <person name="Liu Y."/>
            <person name="Qu J."/>
            <person name="Song X.-Z."/>
            <person name="Zhang L."/>
            <person name="Thornton R."/>
            <person name="Coyle M."/>
            <person name="Francisco L."/>
            <person name="Jackson L."/>
            <person name="Javaid M."/>
            <person name="Korchina V."/>
            <person name="Kovar C."/>
            <person name="Mata R."/>
            <person name="Mathew T."/>
            <person name="Ngo R."/>
            <person name="Nguyen L."/>
            <person name="Nguyen N."/>
            <person name="Okwuonu G."/>
            <person name="Ongeri F."/>
            <person name="Pham C."/>
            <person name="Simmons D."/>
            <person name="Wilczek-Boney K."/>
            <person name="Hale W."/>
            <person name="Jakkamsetti A."/>
            <person name="Pham P."/>
            <person name="Ruth R."/>
            <person name="San Lucas F."/>
            <person name="Warren J."/>
            <person name="Zhang J."/>
            <person name="Zhao Z."/>
            <person name="Zhou C."/>
            <person name="Zhu D."/>
            <person name="Lee S."/>
            <person name="Bess C."/>
            <person name="Blankenburg K."/>
            <person name="Forbes L."/>
            <person name="Fu Q."/>
            <person name="Gubbala S."/>
            <person name="Hirani K."/>
            <person name="Jayaseelan J.C."/>
            <person name="Lara F."/>
            <person name="Munidasa M."/>
            <person name="Palculict T."/>
            <person name="Patil S."/>
            <person name="Pu L.-L."/>
            <person name="Saada N."/>
            <person name="Tang L."/>
            <person name="Weissenberger G."/>
            <person name="Zhu Y."/>
            <person name="Hemphill L."/>
            <person name="Shang Y."/>
            <person name="Youmans B."/>
            <person name="Ayvaz T."/>
            <person name="Ross M."/>
            <person name="Santibanez J."/>
            <person name="Aqrawi P."/>
            <person name="Gross S."/>
            <person name="Joshi V."/>
            <person name="Fowler G."/>
            <person name="Nazareth L."/>
            <person name="Reid J."/>
            <person name="Worley K."/>
            <person name="Petrosino J."/>
            <person name="Highlander S."/>
            <person name="Gibbs R."/>
        </authorList>
    </citation>
    <scope>NUCLEOTIDE SEQUENCE [LARGE SCALE GENOMIC DNA]</scope>
    <source>
        <strain evidence="3 4">ATCC 23263</strain>
    </source>
</reference>
<dbReference type="HOGENOM" id="CLU_028794_1_0_9"/>
<keyword evidence="1 3" id="KW-0560">Oxidoreductase</keyword>
<evidence type="ECO:0000256" key="1">
    <source>
        <dbReference type="ARBA" id="ARBA00023002"/>
    </source>
</evidence>
<sequence>MESTVGNLALKARAAFKQFAGKPLKDREAVIRAIRMVLASEAEDLARRAFNETGMGIVADKQEKIALAIHQTPGTEDLITEVVTNDDGMVLYELSAFGVVCAVHPATNPAAMLINITISALAAGNAVIHCAHPRALETSKHIVALMNETARRVLGIDHLIGILPTGGMQAIQEMMNHPDVDMIVMTGSHTAVSRACSADKKVIGAGPANPPVIVDETANVIKAAEDIVKSASFDNNLMCVTEKAIVAVNAIADTLAREMEACGAQYIEAPEDIEKLTRAIIDGDMQPRKVFDGRNAEDILESAGIPAKPGVKLVVVRAAPEHPFVTKELKMPVVPMVRTANFDEAVAAALAIEQGCHHTAMLHSQSIERLNYAAKIMQTSVFVKNGPGYAGIGYQMDAPCSFAVATKTGEGTVTARHFGRRRRCFLTEAFTIR</sequence>
<name>E6MIX4_9FIRM</name>
<feature type="domain" description="Aldehyde dehydrogenase" evidence="2">
    <location>
        <begin position="9"/>
        <end position="385"/>
    </location>
</feature>
<accession>E6MIX4</accession>
<dbReference type="InterPro" id="IPR016163">
    <property type="entry name" value="Ald_DH_C"/>
</dbReference>
<protein>
    <submittedName>
        <fullName evidence="3">Aldehyde dehydrogenase (NAD) family protein</fullName>
        <ecNumber evidence="3">1.2.1.-</ecNumber>
    </submittedName>
</protein>
<dbReference type="Pfam" id="PF00171">
    <property type="entry name" value="Aldedh"/>
    <property type="match status" value="1"/>
</dbReference>
<keyword evidence="4" id="KW-1185">Reference proteome</keyword>
<gene>
    <name evidence="3" type="ORF">HMP0721_1959</name>
</gene>
<dbReference type="Proteomes" id="UP000004754">
    <property type="component" value="Unassembled WGS sequence"/>
</dbReference>
<dbReference type="InterPro" id="IPR016161">
    <property type="entry name" value="Ald_DH/histidinol_DH"/>
</dbReference>